<feature type="domain" description="DUF6534" evidence="2">
    <location>
        <begin position="161"/>
        <end position="248"/>
    </location>
</feature>
<dbReference type="OrthoDB" id="2971182at2759"/>
<evidence type="ECO:0000313" key="3">
    <source>
        <dbReference type="EMBL" id="KIJ58158.1"/>
    </source>
</evidence>
<evidence type="ECO:0000259" key="2">
    <source>
        <dbReference type="Pfam" id="PF20152"/>
    </source>
</evidence>
<feature type="transmembrane region" description="Helical" evidence="1">
    <location>
        <begin position="223"/>
        <end position="245"/>
    </location>
</feature>
<dbReference type="HOGENOM" id="CLU_046025_5_1_1"/>
<protein>
    <recommendedName>
        <fullName evidence="2">DUF6534 domain-containing protein</fullName>
    </recommendedName>
</protein>
<keyword evidence="1" id="KW-0812">Transmembrane</keyword>
<evidence type="ECO:0000256" key="1">
    <source>
        <dbReference type="SAM" id="Phobius"/>
    </source>
</evidence>
<feature type="transmembrane region" description="Helical" evidence="1">
    <location>
        <begin position="87"/>
        <end position="107"/>
    </location>
</feature>
<feature type="transmembrane region" description="Helical" evidence="1">
    <location>
        <begin position="119"/>
        <end position="145"/>
    </location>
</feature>
<feature type="transmembrane region" description="Helical" evidence="1">
    <location>
        <begin position="196"/>
        <end position="217"/>
    </location>
</feature>
<proteinExistence type="predicted"/>
<evidence type="ECO:0000313" key="4">
    <source>
        <dbReference type="Proteomes" id="UP000053820"/>
    </source>
</evidence>
<feature type="transmembrane region" description="Helical" evidence="1">
    <location>
        <begin position="157"/>
        <end position="176"/>
    </location>
</feature>
<name>A0A0C9VXW6_9AGAM</name>
<dbReference type="PANTHER" id="PTHR40465:SF1">
    <property type="entry name" value="DUF6534 DOMAIN-CONTAINING PROTEIN"/>
    <property type="match status" value="1"/>
</dbReference>
<keyword evidence="4" id="KW-1185">Reference proteome</keyword>
<accession>A0A0C9VXW6</accession>
<dbReference type="Proteomes" id="UP000053820">
    <property type="component" value="Unassembled WGS sequence"/>
</dbReference>
<sequence length="278" mass="31043">MTTDAAFQLLWGPGACGFIISLALFGATLGQSIFYFRCFPDDLKSLRVVVRSHRTMDIGHTYCMAGLYWKFLISCHGVTSFECPVKLPWYAAVLLSYLISSTVQGFYVHRVWIISGRNILLTGLIAAIAIVEFVCTNVAFATWSAPALYSTPWSPRSAGASVICDVLITGSVFFYLRASRRGVRRSQNYFRQLTVVFVNMGVLTCMIATSWCLLYLIQGGNYYTAFPTTFICKSYANSLLAVLNARKSIRERERELRENGHDLATINYASHLLPSLGL</sequence>
<dbReference type="PANTHER" id="PTHR40465">
    <property type="entry name" value="CHROMOSOME 1, WHOLE GENOME SHOTGUN SEQUENCE"/>
    <property type="match status" value="1"/>
</dbReference>
<dbReference type="AlphaFoldDB" id="A0A0C9VXW6"/>
<feature type="transmembrane region" description="Helical" evidence="1">
    <location>
        <begin position="59"/>
        <end position="81"/>
    </location>
</feature>
<keyword evidence="1" id="KW-1133">Transmembrane helix</keyword>
<dbReference type="InterPro" id="IPR045339">
    <property type="entry name" value="DUF6534"/>
</dbReference>
<gene>
    <name evidence="3" type="ORF">HYDPIDRAFT_119891</name>
</gene>
<dbReference type="Pfam" id="PF20152">
    <property type="entry name" value="DUF6534"/>
    <property type="match status" value="1"/>
</dbReference>
<dbReference type="EMBL" id="KN839977">
    <property type="protein sequence ID" value="KIJ58158.1"/>
    <property type="molecule type" value="Genomic_DNA"/>
</dbReference>
<keyword evidence="1" id="KW-0472">Membrane</keyword>
<reference evidence="3 4" key="1">
    <citation type="submission" date="2014-04" db="EMBL/GenBank/DDBJ databases">
        <title>Evolutionary Origins and Diversification of the Mycorrhizal Mutualists.</title>
        <authorList>
            <consortium name="DOE Joint Genome Institute"/>
            <consortium name="Mycorrhizal Genomics Consortium"/>
            <person name="Kohler A."/>
            <person name="Kuo A."/>
            <person name="Nagy L.G."/>
            <person name="Floudas D."/>
            <person name="Copeland A."/>
            <person name="Barry K.W."/>
            <person name="Cichocki N."/>
            <person name="Veneault-Fourrey C."/>
            <person name="LaButti K."/>
            <person name="Lindquist E.A."/>
            <person name="Lipzen A."/>
            <person name="Lundell T."/>
            <person name="Morin E."/>
            <person name="Murat C."/>
            <person name="Riley R."/>
            <person name="Ohm R."/>
            <person name="Sun H."/>
            <person name="Tunlid A."/>
            <person name="Henrissat B."/>
            <person name="Grigoriev I.V."/>
            <person name="Hibbett D.S."/>
            <person name="Martin F."/>
        </authorList>
    </citation>
    <scope>NUCLEOTIDE SEQUENCE [LARGE SCALE GENOMIC DNA]</scope>
    <source>
        <strain evidence="3 4">MD-312</strain>
    </source>
</reference>
<feature type="transmembrane region" description="Helical" evidence="1">
    <location>
        <begin position="12"/>
        <end position="38"/>
    </location>
</feature>
<organism evidence="3 4">
    <name type="scientific">Hydnomerulius pinastri MD-312</name>
    <dbReference type="NCBI Taxonomy" id="994086"/>
    <lineage>
        <taxon>Eukaryota</taxon>
        <taxon>Fungi</taxon>
        <taxon>Dikarya</taxon>
        <taxon>Basidiomycota</taxon>
        <taxon>Agaricomycotina</taxon>
        <taxon>Agaricomycetes</taxon>
        <taxon>Agaricomycetidae</taxon>
        <taxon>Boletales</taxon>
        <taxon>Boletales incertae sedis</taxon>
        <taxon>Leucogyrophana</taxon>
    </lineage>
</organism>